<evidence type="ECO:0000256" key="1">
    <source>
        <dbReference type="ARBA" id="ARBA00023172"/>
    </source>
</evidence>
<organism evidence="4 5">
    <name type="scientific">Streblomastix strix</name>
    <dbReference type="NCBI Taxonomy" id="222440"/>
    <lineage>
        <taxon>Eukaryota</taxon>
        <taxon>Metamonada</taxon>
        <taxon>Preaxostyla</taxon>
        <taxon>Oxymonadida</taxon>
        <taxon>Streblomastigidae</taxon>
        <taxon>Streblomastix</taxon>
    </lineage>
</organism>
<dbReference type="SUPFAM" id="SSF56349">
    <property type="entry name" value="DNA breaking-rejoining enzymes"/>
    <property type="match status" value="1"/>
</dbReference>
<name>A0A5J4WUN2_9EUKA</name>
<dbReference type="PROSITE" id="PS51898">
    <property type="entry name" value="TYR_RECOMBINASE"/>
    <property type="match status" value="1"/>
</dbReference>
<evidence type="ECO:0000256" key="2">
    <source>
        <dbReference type="SAM" id="MobiDB-lite"/>
    </source>
</evidence>
<feature type="domain" description="Tyr recombinase" evidence="3">
    <location>
        <begin position="498"/>
        <end position="695"/>
    </location>
</feature>
<reference evidence="4 5" key="1">
    <citation type="submission" date="2019-03" db="EMBL/GenBank/DDBJ databases">
        <title>Single cell metagenomics reveals metabolic interactions within the superorganism composed of flagellate Streblomastix strix and complex community of Bacteroidetes bacteria on its surface.</title>
        <authorList>
            <person name="Treitli S.C."/>
            <person name="Kolisko M."/>
            <person name="Husnik F."/>
            <person name="Keeling P."/>
            <person name="Hampl V."/>
        </authorList>
    </citation>
    <scope>NUCLEOTIDE SEQUENCE [LARGE SCALE GENOMIC DNA]</scope>
    <source>
        <strain evidence="4">ST1C</strain>
    </source>
</reference>
<proteinExistence type="predicted"/>
<feature type="non-terminal residue" evidence="4">
    <location>
        <position position="1"/>
    </location>
</feature>
<dbReference type="GO" id="GO:0006310">
    <property type="term" value="P:DNA recombination"/>
    <property type="evidence" value="ECO:0007669"/>
    <property type="project" value="UniProtKB-KW"/>
</dbReference>
<dbReference type="Pfam" id="PF00589">
    <property type="entry name" value="Phage_integrase"/>
    <property type="match status" value="1"/>
</dbReference>
<dbReference type="CDD" id="cd00397">
    <property type="entry name" value="DNA_BRE_C"/>
    <property type="match status" value="1"/>
</dbReference>
<dbReference type="AlphaFoldDB" id="A0A5J4WUN2"/>
<dbReference type="GO" id="GO:0003677">
    <property type="term" value="F:DNA binding"/>
    <property type="evidence" value="ECO:0007669"/>
    <property type="project" value="InterPro"/>
</dbReference>
<feature type="region of interest" description="Disordered" evidence="2">
    <location>
        <begin position="1"/>
        <end position="29"/>
    </location>
</feature>
<feature type="region of interest" description="Disordered" evidence="2">
    <location>
        <begin position="265"/>
        <end position="376"/>
    </location>
</feature>
<evidence type="ECO:0000313" key="5">
    <source>
        <dbReference type="Proteomes" id="UP000324800"/>
    </source>
</evidence>
<dbReference type="EMBL" id="SNRW01000893">
    <property type="protein sequence ID" value="KAA6398734.1"/>
    <property type="molecule type" value="Genomic_DNA"/>
</dbReference>
<feature type="compositionally biased region" description="Basic and acidic residues" evidence="2">
    <location>
        <begin position="297"/>
        <end position="306"/>
    </location>
</feature>
<dbReference type="InterPro" id="IPR002104">
    <property type="entry name" value="Integrase_catalytic"/>
</dbReference>
<dbReference type="Proteomes" id="UP000324800">
    <property type="component" value="Unassembled WGS sequence"/>
</dbReference>
<evidence type="ECO:0000313" key="4">
    <source>
        <dbReference type="EMBL" id="KAA6398734.1"/>
    </source>
</evidence>
<feature type="compositionally biased region" description="Basic and acidic residues" evidence="2">
    <location>
        <begin position="345"/>
        <end position="354"/>
    </location>
</feature>
<dbReference type="Gene3D" id="1.10.443.10">
    <property type="entry name" value="Intergrase catalytic core"/>
    <property type="match status" value="1"/>
</dbReference>
<gene>
    <name evidence="4" type="ORF">EZS28_005737</name>
</gene>
<accession>A0A5J4WUN2</accession>
<comment type="caution">
    <text evidence="4">The sequence shown here is derived from an EMBL/GenBank/DDBJ whole genome shotgun (WGS) entry which is preliminary data.</text>
</comment>
<feature type="compositionally biased region" description="Polar residues" evidence="2">
    <location>
        <begin position="356"/>
        <end position="370"/>
    </location>
</feature>
<keyword evidence="1" id="KW-0233">DNA recombination</keyword>
<feature type="compositionally biased region" description="Basic and acidic residues" evidence="2">
    <location>
        <begin position="1"/>
        <end position="26"/>
    </location>
</feature>
<evidence type="ECO:0000259" key="3">
    <source>
        <dbReference type="PROSITE" id="PS51898"/>
    </source>
</evidence>
<dbReference type="GO" id="GO:0015074">
    <property type="term" value="P:DNA integration"/>
    <property type="evidence" value="ECO:0007669"/>
    <property type="project" value="InterPro"/>
</dbReference>
<dbReference type="InterPro" id="IPR013762">
    <property type="entry name" value="Integrase-like_cat_sf"/>
</dbReference>
<dbReference type="InterPro" id="IPR011010">
    <property type="entry name" value="DNA_brk_join_enz"/>
</dbReference>
<sequence>EDQIRVTEKKHQELDGVGKEGEKGQGENDCSNLRGAELFEDLIRGCVFTHECDQQVKDKGGEGSRLEWEVLCNEENQGRFGMVEEEGQRELALQVRVTGGELGVNNGCELIGLGSGNLGSLGDGLGALGSGGSLVQDNESSEFQQAGVNGGVEGDGKVFFDAGRQKDVVDLDGQCSGGVCDQALEGKKGDARNSQKDQDFIGGLGNRALDEAYTWVRKPDGRLVKQIGEKWGLLNRSTSSRSSVGGTGVESVDRRLRDQIEQAPEGILQSVTGQRSSSSECFQPNVDGFKPLSTSSNREDNEDVSKSGEGQSAGGDCGSDVERAVVDESSESDVSEESGPGIGRVDSETGKVDGRQSASEVTTRKNGSASSDKHSKGEDLFRQMAGFIGLDDDTVVNLIGSLSGETWRKRRAGLHLFGQYVEERGLKLEELLGKKADVVLANALTWRSAKGGLKVKEELRKIRTHAGMALGMFASSGNVLQAPIVVAVARNLELERGGNAKQPTVWNIGRLFNHIRETGLGKGRVLMRQAMALVVAFSGCRMTELAAMKRQDIQQTEDRTIIHTKIRKGKKVKEFNIRLLKRDDICCAHGALKLWLMDSHSGKNEEESIWWDFARNRVLGSIGCSSELKELIVQAGVDDDFGGNTIRHSMMTKLRQEGASLEQVNEFTRHAPGSSVVDRFYNKPEKAEDLGNLLLKE</sequence>
<feature type="compositionally biased region" description="Polar residues" evidence="2">
    <location>
        <begin position="269"/>
        <end position="282"/>
    </location>
</feature>
<protein>
    <recommendedName>
        <fullName evidence="3">Tyr recombinase domain-containing protein</fullName>
    </recommendedName>
</protein>